<evidence type="ECO:0000256" key="6">
    <source>
        <dbReference type="ARBA" id="ARBA00022989"/>
    </source>
</evidence>
<dbReference type="PANTHER" id="PTHR35011:SF4">
    <property type="entry name" value="SLL1102 PROTEIN"/>
    <property type="match status" value="1"/>
</dbReference>
<sequence length="213" mass="24386">MMRSFLAASDILERICAFFGRVGSWLIIPLILIIVYDVVTRKIIFIQQFVMNSWLYDFLSPTKLQEMEWHLHAVIFLLAYGLAYLNGTHVRVDIWRERQSERRRGWLELIALLVLAIPYCGVLIYQSWFFVEKSFLQGEGSPAMTGLPHRWIIKSFLLIGAALLMASLLSTLMRLAVYLFGSSVLRQEALQRLDMVGHPPEAADEAKPGEVSP</sequence>
<evidence type="ECO:0000256" key="5">
    <source>
        <dbReference type="ARBA" id="ARBA00022692"/>
    </source>
</evidence>
<evidence type="ECO:0000313" key="11">
    <source>
        <dbReference type="EMBL" id="MEX4009346.1"/>
    </source>
</evidence>
<dbReference type="PANTHER" id="PTHR35011">
    <property type="entry name" value="2,3-DIKETO-L-GULONATE TRAP TRANSPORTER SMALL PERMEASE PROTEIN YIAM"/>
    <property type="match status" value="1"/>
</dbReference>
<feature type="transmembrane region" description="Helical" evidence="9">
    <location>
        <begin position="69"/>
        <end position="85"/>
    </location>
</feature>
<evidence type="ECO:0000256" key="9">
    <source>
        <dbReference type="RuleBase" id="RU369079"/>
    </source>
</evidence>
<keyword evidence="2 9" id="KW-0813">Transport</keyword>
<keyword evidence="6 9" id="KW-1133">Transmembrane helix</keyword>
<reference evidence="11 12" key="1">
    <citation type="submission" date="2024-01" db="EMBL/GenBank/DDBJ databases">
        <title>New evidence supports the origin of RcGTA from prophage.</title>
        <authorList>
            <person name="Xu Y."/>
            <person name="Liu B."/>
            <person name="Chen F."/>
        </authorList>
    </citation>
    <scope>NUCLEOTIDE SEQUENCE [LARGE SCALE GENOMIC DNA]</scope>
    <source>
        <strain evidence="11 12">CBW1107-2</strain>
    </source>
</reference>
<comment type="subcellular location">
    <subcellularLocation>
        <location evidence="1 9">Cell inner membrane</location>
        <topology evidence="1 9">Multi-pass membrane protein</topology>
    </subcellularLocation>
</comment>
<evidence type="ECO:0000256" key="4">
    <source>
        <dbReference type="ARBA" id="ARBA00022519"/>
    </source>
</evidence>
<name>A0ABV3WXG3_9HYPH</name>
<feature type="transmembrane region" description="Helical" evidence="9">
    <location>
        <begin position="151"/>
        <end position="177"/>
    </location>
</feature>
<evidence type="ECO:0000256" key="1">
    <source>
        <dbReference type="ARBA" id="ARBA00004429"/>
    </source>
</evidence>
<feature type="domain" description="Tripartite ATP-independent periplasmic transporters DctQ component" evidence="10">
    <location>
        <begin position="30"/>
        <end position="175"/>
    </location>
</feature>
<comment type="subunit">
    <text evidence="9">The complex comprises the extracytoplasmic solute receptor protein and the two transmembrane proteins.</text>
</comment>
<evidence type="ECO:0000256" key="2">
    <source>
        <dbReference type="ARBA" id="ARBA00022448"/>
    </source>
</evidence>
<dbReference type="Proteomes" id="UP001559025">
    <property type="component" value="Unassembled WGS sequence"/>
</dbReference>
<keyword evidence="5 9" id="KW-0812">Transmembrane</keyword>
<evidence type="ECO:0000259" key="10">
    <source>
        <dbReference type="Pfam" id="PF04290"/>
    </source>
</evidence>
<dbReference type="Pfam" id="PF04290">
    <property type="entry name" value="DctQ"/>
    <property type="match status" value="1"/>
</dbReference>
<keyword evidence="4 9" id="KW-0997">Cell inner membrane</keyword>
<evidence type="ECO:0000313" key="12">
    <source>
        <dbReference type="Proteomes" id="UP001559025"/>
    </source>
</evidence>
<feature type="transmembrane region" description="Helical" evidence="9">
    <location>
        <begin position="12"/>
        <end position="36"/>
    </location>
</feature>
<dbReference type="EMBL" id="JAZHFV010000006">
    <property type="protein sequence ID" value="MEX4009346.1"/>
    <property type="molecule type" value="Genomic_DNA"/>
</dbReference>
<evidence type="ECO:0000256" key="3">
    <source>
        <dbReference type="ARBA" id="ARBA00022475"/>
    </source>
</evidence>
<feature type="transmembrane region" description="Helical" evidence="9">
    <location>
        <begin position="106"/>
        <end position="131"/>
    </location>
</feature>
<dbReference type="InterPro" id="IPR007387">
    <property type="entry name" value="TRAP_DctQ"/>
</dbReference>
<keyword evidence="7 9" id="KW-0472">Membrane</keyword>
<accession>A0ABV3WXG3</accession>
<keyword evidence="12" id="KW-1185">Reference proteome</keyword>
<comment type="similarity">
    <text evidence="8 9">Belongs to the TRAP transporter small permease family.</text>
</comment>
<evidence type="ECO:0000256" key="7">
    <source>
        <dbReference type="ARBA" id="ARBA00023136"/>
    </source>
</evidence>
<comment type="caution">
    <text evidence="11">The sequence shown here is derived from an EMBL/GenBank/DDBJ whole genome shotgun (WGS) entry which is preliminary data.</text>
</comment>
<protein>
    <recommendedName>
        <fullName evidence="9">TRAP transporter small permease protein</fullName>
    </recommendedName>
</protein>
<comment type="function">
    <text evidence="9">Part of the tripartite ATP-independent periplasmic (TRAP) transport system.</text>
</comment>
<evidence type="ECO:0000256" key="8">
    <source>
        <dbReference type="ARBA" id="ARBA00038436"/>
    </source>
</evidence>
<dbReference type="InterPro" id="IPR055348">
    <property type="entry name" value="DctQ"/>
</dbReference>
<gene>
    <name evidence="11" type="ORF">V1479_18695</name>
</gene>
<proteinExistence type="inferred from homology"/>
<keyword evidence="3" id="KW-1003">Cell membrane</keyword>
<organism evidence="11 12">
    <name type="scientific">Neoaquamicrobium sediminum</name>
    <dbReference type="NCBI Taxonomy" id="1849104"/>
    <lineage>
        <taxon>Bacteria</taxon>
        <taxon>Pseudomonadati</taxon>
        <taxon>Pseudomonadota</taxon>
        <taxon>Alphaproteobacteria</taxon>
        <taxon>Hyphomicrobiales</taxon>
        <taxon>Phyllobacteriaceae</taxon>
        <taxon>Neoaquamicrobium</taxon>
    </lineage>
</organism>